<proteinExistence type="predicted"/>
<evidence type="ECO:0000313" key="3">
    <source>
        <dbReference type="Proteomes" id="UP000245125"/>
    </source>
</evidence>
<sequence>MDKQKAGYVEDEPLSEQRERFRKKQELDEERSNAELLRLVDKIKALKAEAAHGQKFKDGPRNRRADKLSKEMEKAYKRLSHNRAKPTAKEVLSALPVGPSEIVQDIDEDDVIEWTGKGGIKKYTSFKKFQRRLTLIKQKNLS</sequence>
<accession>A0A2U3QJT8</accession>
<protein>
    <submittedName>
        <fullName evidence="2">Uncharacterized protein</fullName>
    </submittedName>
</protein>
<dbReference type="AlphaFoldDB" id="A0A2U3QJT8"/>
<feature type="region of interest" description="Disordered" evidence="1">
    <location>
        <begin position="1"/>
        <end position="30"/>
    </location>
</feature>
<gene>
    <name evidence="2" type="ORF">NBG4_640003</name>
</gene>
<dbReference type="EMBL" id="OUUY01000113">
    <property type="protein sequence ID" value="SPQ01649.1"/>
    <property type="molecule type" value="Genomic_DNA"/>
</dbReference>
<evidence type="ECO:0000256" key="1">
    <source>
        <dbReference type="SAM" id="MobiDB-lite"/>
    </source>
</evidence>
<evidence type="ECO:0000313" key="2">
    <source>
        <dbReference type="EMBL" id="SPQ01649.1"/>
    </source>
</evidence>
<name>A0A2U3QJT8_9BACT</name>
<organism evidence="2 3">
    <name type="scientific">Candidatus Sulfobium mesophilum</name>
    <dbReference type="NCBI Taxonomy" id="2016548"/>
    <lineage>
        <taxon>Bacteria</taxon>
        <taxon>Pseudomonadati</taxon>
        <taxon>Nitrospirota</taxon>
        <taxon>Nitrospiria</taxon>
        <taxon>Nitrospirales</taxon>
        <taxon>Nitrospiraceae</taxon>
        <taxon>Candidatus Sulfobium</taxon>
    </lineage>
</organism>
<feature type="compositionally biased region" description="Basic and acidic residues" evidence="1">
    <location>
        <begin position="15"/>
        <end position="30"/>
    </location>
</feature>
<reference evidence="3" key="1">
    <citation type="submission" date="2018-03" db="EMBL/GenBank/DDBJ databases">
        <authorList>
            <person name="Zecchin S."/>
        </authorList>
    </citation>
    <scope>NUCLEOTIDE SEQUENCE [LARGE SCALE GENOMIC DNA]</scope>
</reference>
<dbReference type="Proteomes" id="UP000245125">
    <property type="component" value="Unassembled WGS sequence"/>
</dbReference>
<keyword evidence="3" id="KW-1185">Reference proteome</keyword>